<dbReference type="EMBL" id="DYVS01000087">
    <property type="protein sequence ID" value="HJF70097.1"/>
    <property type="molecule type" value="Genomic_DNA"/>
</dbReference>
<comment type="caution">
    <text evidence="1">The sequence shown here is derived from an EMBL/GenBank/DDBJ whole genome shotgun (WGS) entry which is preliminary data.</text>
</comment>
<evidence type="ECO:0000313" key="1">
    <source>
        <dbReference type="EMBL" id="HJF70097.1"/>
    </source>
</evidence>
<reference evidence="1" key="1">
    <citation type="journal article" date="2021" name="PeerJ">
        <title>Extensive microbial diversity within the chicken gut microbiome revealed by metagenomics and culture.</title>
        <authorList>
            <person name="Gilroy R."/>
            <person name="Ravi A."/>
            <person name="Getino M."/>
            <person name="Pursley I."/>
            <person name="Horton D.L."/>
            <person name="Alikhan N.F."/>
            <person name="Baker D."/>
            <person name="Gharbi K."/>
            <person name="Hall N."/>
            <person name="Watson M."/>
            <person name="Adriaenssens E.M."/>
            <person name="Foster-Nyarko E."/>
            <person name="Jarju S."/>
            <person name="Secka A."/>
            <person name="Antonio M."/>
            <person name="Oren A."/>
            <person name="Chaudhuri R.R."/>
            <person name="La Ragione R."/>
            <person name="Hildebrand F."/>
            <person name="Pallen M.J."/>
        </authorList>
    </citation>
    <scope>NUCLEOTIDE SEQUENCE</scope>
    <source>
        <strain evidence="1">6966</strain>
    </source>
</reference>
<dbReference type="Proteomes" id="UP000742098">
    <property type="component" value="Unassembled WGS sequence"/>
</dbReference>
<gene>
    <name evidence="1" type="ORF">K8V05_05010</name>
</gene>
<sequence length="116" mass="13238">MLFMGDLEKGVLGKENVAGDNGNESSKNEIDVIRYALDHVDQEIFVFRPGGELVYTNQPGRDRLQVPENLTGIYAWTLDPTLTLESWRKKIQSVRECGKNFESLLYLNRPDGEYDV</sequence>
<dbReference type="AlphaFoldDB" id="A0A921H4C1"/>
<accession>A0A921H4C1</accession>
<name>A0A921H4C1_9BACT</name>
<reference evidence="1" key="2">
    <citation type="submission" date="2021-09" db="EMBL/GenBank/DDBJ databases">
        <authorList>
            <person name="Gilroy R."/>
        </authorList>
    </citation>
    <scope>NUCLEOTIDE SEQUENCE</scope>
    <source>
        <strain evidence="1">6966</strain>
    </source>
</reference>
<feature type="non-terminal residue" evidence="1">
    <location>
        <position position="116"/>
    </location>
</feature>
<organism evidence="1 2">
    <name type="scientific">Butyricimonas virosa</name>
    <dbReference type="NCBI Taxonomy" id="544645"/>
    <lineage>
        <taxon>Bacteria</taxon>
        <taxon>Pseudomonadati</taxon>
        <taxon>Bacteroidota</taxon>
        <taxon>Bacteroidia</taxon>
        <taxon>Bacteroidales</taxon>
        <taxon>Odoribacteraceae</taxon>
        <taxon>Butyricimonas</taxon>
    </lineage>
</organism>
<protein>
    <submittedName>
        <fullName evidence="1">Uncharacterized protein</fullName>
    </submittedName>
</protein>
<evidence type="ECO:0000313" key="2">
    <source>
        <dbReference type="Proteomes" id="UP000742098"/>
    </source>
</evidence>
<proteinExistence type="predicted"/>